<dbReference type="Proteomes" id="UP000504631">
    <property type="component" value="Unplaced"/>
</dbReference>
<dbReference type="KEGG" id="bvk:117236821"/>
<dbReference type="PROSITE" id="PS00028">
    <property type="entry name" value="ZINC_FINGER_C2H2_1"/>
    <property type="match status" value="1"/>
</dbReference>
<name>A0A6J3KRM2_9HYME</name>
<feature type="compositionally biased region" description="Low complexity" evidence="1">
    <location>
        <begin position="431"/>
        <end position="443"/>
    </location>
</feature>
<evidence type="ECO:0000259" key="2">
    <source>
        <dbReference type="PROSITE" id="PS00028"/>
    </source>
</evidence>
<sequence>MAPVETNRTCYVCKKLFCCASCREQHEEKKHKKRQPNCPFCMNEKFSFKSLEDKVLLCHIAITHLPLYCYLCGEIFKQIKDLESFDRGNCKWWKSQHRYSLVSKEQKSVLNTPPLASEEKASCEDSSNFGSLTSPPELYRYTSTPMVIGQKTSLDFKTPSAPNFSLKTPKTNSALKSSLKSDNSSNYMSCPSATIHEETLFYSLPLNQENKEFPRGKSKNLGIMKSKDNSNTSERYTDNNCMEDMELTNVEDEVLPDSQALETHQGEKRSDSLKKVRFSDQYEIPSEASPMVVMDVTENEDYYETCNTLSEMKESLEKSQIKIYEDNAKNIQKEYRSPERVNVKNDQQPADSSRIVMMVVMESSSKMTTSDLIESSLKKLERIASNTNLSTNSNSSAGCSSSVSSVGSYAASTHNYYSSSNELSSPDNKDSSTSSSNTDNSNSGGILSAVANAVRNVMKNLAIGSYKDVEKEQVLPRESVAPIPSTSEASSSLSNFASSFLQKSGKRPRDDIENAPPPQPSTEFTVPQNELCSPVAKRHRGWYKIKGREPIARMRNNRQLTSQRGVSSETQVFHQGSLSVGNTVLPLPDRAHQSTQTD</sequence>
<organism evidence="3 4">
    <name type="scientific">Bombus vosnesenskii</name>
    <dbReference type="NCBI Taxonomy" id="207650"/>
    <lineage>
        <taxon>Eukaryota</taxon>
        <taxon>Metazoa</taxon>
        <taxon>Ecdysozoa</taxon>
        <taxon>Arthropoda</taxon>
        <taxon>Hexapoda</taxon>
        <taxon>Insecta</taxon>
        <taxon>Pterygota</taxon>
        <taxon>Neoptera</taxon>
        <taxon>Endopterygota</taxon>
        <taxon>Hymenoptera</taxon>
        <taxon>Apocrita</taxon>
        <taxon>Aculeata</taxon>
        <taxon>Apoidea</taxon>
        <taxon>Anthophila</taxon>
        <taxon>Apidae</taxon>
        <taxon>Bombus</taxon>
        <taxon>Pyrobombus</taxon>
    </lineage>
</organism>
<feature type="region of interest" description="Disordered" evidence="1">
    <location>
        <begin position="500"/>
        <end position="526"/>
    </location>
</feature>
<feature type="region of interest" description="Disordered" evidence="1">
    <location>
        <begin position="212"/>
        <end position="237"/>
    </location>
</feature>
<feature type="domain" description="C2H2-type" evidence="2">
    <location>
        <begin position="10"/>
        <end position="31"/>
    </location>
</feature>
<keyword evidence="3" id="KW-1185">Reference proteome</keyword>
<feature type="region of interest" description="Disordered" evidence="1">
    <location>
        <begin position="416"/>
        <end position="444"/>
    </location>
</feature>
<evidence type="ECO:0000256" key="1">
    <source>
        <dbReference type="SAM" id="MobiDB-lite"/>
    </source>
</evidence>
<accession>A0A6J3KRM2</accession>
<feature type="compositionally biased region" description="Polar residues" evidence="1">
    <location>
        <begin position="557"/>
        <end position="582"/>
    </location>
</feature>
<feature type="region of interest" description="Disordered" evidence="1">
    <location>
        <begin position="557"/>
        <end position="598"/>
    </location>
</feature>
<dbReference type="AlphaFoldDB" id="A0A6J3KRM2"/>
<proteinExistence type="predicted"/>
<protein>
    <submittedName>
        <fullName evidence="4">Uncharacterized protein LOC117236821 isoform X1</fullName>
    </submittedName>
</protein>
<dbReference type="RefSeq" id="XP_033356013.1">
    <property type="nucleotide sequence ID" value="XM_033500122.1"/>
</dbReference>
<reference evidence="4" key="1">
    <citation type="submission" date="2025-08" db="UniProtKB">
        <authorList>
            <consortium name="RefSeq"/>
        </authorList>
    </citation>
    <scope>IDENTIFICATION</scope>
    <source>
        <tissue evidence="4">Muscle</tissue>
    </source>
</reference>
<dbReference type="InterPro" id="IPR013087">
    <property type="entry name" value="Znf_C2H2_type"/>
</dbReference>
<evidence type="ECO:0000313" key="4">
    <source>
        <dbReference type="RefSeq" id="XP_033356013.1"/>
    </source>
</evidence>
<dbReference type="GeneID" id="117236821"/>
<gene>
    <name evidence="4" type="primary">LOC117236821</name>
</gene>
<evidence type="ECO:0000313" key="3">
    <source>
        <dbReference type="Proteomes" id="UP000504631"/>
    </source>
</evidence>